<dbReference type="AlphaFoldDB" id="A0A086YYJ9"/>
<evidence type="ECO:0000256" key="1">
    <source>
        <dbReference type="SAM" id="MobiDB-lite"/>
    </source>
</evidence>
<evidence type="ECO:0000313" key="3">
    <source>
        <dbReference type="Proteomes" id="UP000029015"/>
    </source>
</evidence>
<dbReference type="EMBL" id="JGYK01000002">
    <property type="protein sequence ID" value="KFI39349.1"/>
    <property type="molecule type" value="Genomic_DNA"/>
</dbReference>
<comment type="caution">
    <text evidence="2">The sequence shown here is derived from an EMBL/GenBank/DDBJ whole genome shotgun (WGS) entry which is preliminary data.</text>
</comment>
<feature type="region of interest" description="Disordered" evidence="1">
    <location>
        <begin position="1"/>
        <end position="20"/>
    </location>
</feature>
<protein>
    <submittedName>
        <fullName evidence="2">Uncharacterized protein</fullName>
    </submittedName>
</protein>
<evidence type="ECO:0000313" key="2">
    <source>
        <dbReference type="EMBL" id="KFI39349.1"/>
    </source>
</evidence>
<name>A0A086YYJ9_9BIFI</name>
<proteinExistence type="predicted"/>
<reference evidence="2 3" key="1">
    <citation type="submission" date="2014-03" db="EMBL/GenBank/DDBJ databases">
        <title>Genomics of Bifidobacteria.</title>
        <authorList>
            <person name="Ventura M."/>
            <person name="Milani C."/>
            <person name="Lugli G.A."/>
        </authorList>
    </citation>
    <scope>NUCLEOTIDE SEQUENCE [LARGE SCALE GENOMIC DNA]</scope>
    <source>
        <strain evidence="2 3">DSM 22766</strain>
    </source>
</reference>
<organism evidence="2 3">
    <name type="scientific">Bifidobacterium actinocoloniiforme DSM 22766</name>
    <dbReference type="NCBI Taxonomy" id="1437605"/>
    <lineage>
        <taxon>Bacteria</taxon>
        <taxon>Bacillati</taxon>
        <taxon>Actinomycetota</taxon>
        <taxon>Actinomycetes</taxon>
        <taxon>Bifidobacteriales</taxon>
        <taxon>Bifidobacteriaceae</taxon>
        <taxon>Bifidobacterium</taxon>
    </lineage>
</organism>
<dbReference type="Proteomes" id="UP000029015">
    <property type="component" value="Unassembled WGS sequence"/>
</dbReference>
<sequence>MPGKGVEAPGPGPKRGCDAAGMKNRERCAIRYIASGMHEDE</sequence>
<gene>
    <name evidence="2" type="ORF">BACT_0181</name>
</gene>
<accession>A0A086YYJ9</accession>
<keyword evidence="3" id="KW-1185">Reference proteome</keyword>